<evidence type="ECO:0000313" key="2">
    <source>
        <dbReference type="EMBL" id="KNZ61508.1"/>
    </source>
</evidence>
<gene>
    <name evidence="2" type="ORF">VP01_1390g2</name>
</gene>
<name>A0A0L6VL59_9BASI</name>
<accession>A0A0L6VL59</accession>
<dbReference type="Pfam" id="PF22936">
    <property type="entry name" value="Pol_BBD"/>
    <property type="match status" value="1"/>
</dbReference>
<comment type="caution">
    <text evidence="2">The sequence shown here is derived from an EMBL/GenBank/DDBJ whole genome shotgun (WGS) entry which is preliminary data.</text>
</comment>
<reference evidence="2 3" key="1">
    <citation type="submission" date="2015-08" db="EMBL/GenBank/DDBJ databases">
        <title>Next Generation Sequencing and Analysis of the Genome of Puccinia sorghi L Schw, the Causal Agent of Maize Common Rust.</title>
        <authorList>
            <person name="Rochi L."/>
            <person name="Burguener G."/>
            <person name="Darino M."/>
            <person name="Turjanski A."/>
            <person name="Kreff E."/>
            <person name="Dieguez M.J."/>
            <person name="Sacco F."/>
        </authorList>
    </citation>
    <scope>NUCLEOTIDE SEQUENCE [LARGE SCALE GENOMIC DNA]</scope>
    <source>
        <strain evidence="2 3">RO10H11247</strain>
    </source>
</reference>
<evidence type="ECO:0000313" key="3">
    <source>
        <dbReference type="Proteomes" id="UP000037035"/>
    </source>
</evidence>
<keyword evidence="3" id="KW-1185">Reference proteome</keyword>
<feature type="non-terminal residue" evidence="2">
    <location>
        <position position="1"/>
    </location>
</feature>
<dbReference type="VEuPathDB" id="FungiDB:VP01_1390g2"/>
<feature type="domain" description="Retrovirus-related Pol polyprotein from transposon TNT 1-94-like beta-barrel" evidence="1">
    <location>
        <begin position="101"/>
        <end position="178"/>
    </location>
</feature>
<organism evidence="2 3">
    <name type="scientific">Puccinia sorghi</name>
    <dbReference type="NCBI Taxonomy" id="27349"/>
    <lineage>
        <taxon>Eukaryota</taxon>
        <taxon>Fungi</taxon>
        <taxon>Dikarya</taxon>
        <taxon>Basidiomycota</taxon>
        <taxon>Pucciniomycotina</taxon>
        <taxon>Pucciniomycetes</taxon>
        <taxon>Pucciniales</taxon>
        <taxon>Pucciniaceae</taxon>
        <taxon>Puccinia</taxon>
    </lineage>
</organism>
<dbReference type="EMBL" id="LAVV01004343">
    <property type="protein sequence ID" value="KNZ61508.1"/>
    <property type="molecule type" value="Genomic_DNA"/>
</dbReference>
<dbReference type="OrthoDB" id="1432733at2759"/>
<dbReference type="Proteomes" id="UP000037035">
    <property type="component" value="Unassembled WGS sequence"/>
</dbReference>
<protein>
    <recommendedName>
        <fullName evidence="1">Retrovirus-related Pol polyprotein from transposon TNT 1-94-like beta-barrel domain-containing protein</fullName>
    </recommendedName>
</protein>
<evidence type="ECO:0000259" key="1">
    <source>
        <dbReference type="Pfam" id="PF22936"/>
    </source>
</evidence>
<sequence length="217" mass="22870">MNNLILAAEEKSEELGARDIQVIYHLVQSDSVEGMGTEANPFKINRVGYNGRGGGVGGSGRGLGMTDYQAQSGGGRGLFNKPEAPLAPAIRVTAADAQGNVDTSATNHVSGCLHLLSNLCKLRQNILLNLASLDGSVMATHVGSIRLPSKHSTIKLDNALYCPSVHGTLISLGQLLDDDFIISFDNHSMVFTAPVLGDKVVASLSGRSWMVPILSES</sequence>
<dbReference type="AlphaFoldDB" id="A0A0L6VL59"/>
<proteinExistence type="predicted"/>
<dbReference type="InterPro" id="IPR054722">
    <property type="entry name" value="PolX-like_BBD"/>
</dbReference>